<dbReference type="PANTHER" id="PTHR43498:SF1">
    <property type="entry name" value="COB--COM HETERODISULFIDE REDUCTASE IRON-SULFUR SUBUNIT A"/>
    <property type="match status" value="1"/>
</dbReference>
<sequence length="1420" mass="155183">MKLFLERPLAKIVLISLFVCTGPLQTSRAETTILETARDIPVCYDVDVVVVGGTTGAVRAAIAAADNGASVFLAAPRPYLGEDVCGTLRLWLDENEKPNGELEKKLFEVTTPHSDWERGMPLSYQADQPSDSVHRDTAPPSRLTDRRYSSAANDSVQFSNDVTIVANLESNQRVKQLHLLSYQRDGVFEVADVQVWTSPNGTLWRDLGTIKNPKLDMGGSENTPIDLSLTIEQPCKFIKLLVRKTERAERMLLAELVVVGDEPAMEAEAKNRPPTPMQIKYTLDQALIDARIPFLYGSPVTDVLHDAQGELAGVVIANRAGRQVVKAKMVIDATSRASVARIAGASFTDYPSGSHTFERIVVGGEPKASSALKVRKADVQFYSAKGPHDVFVCTMDIPMKDSGFASFAEAEQIMREATFDAALADESDVLFELPPDSIVSAANVEQRSFDPETIALEACQPKKMPRLYVLGAMADVSRGVAEQLIRPLNLMRLGKRIGASAAERARSIPTTESVTISASPASKTNTYAEVKEFLQGVRPTDRNRPVVHSPDRALPILGQYDVVVVGGGTGGAPAAIAAGRRGSKTLLIEYQDHLGGVGTLGLISSYYHGYRKGFSSEVDQGVELMGGPQRHGGWNPVTKREYWRREARTAGCDIWFSTLGCGTLVSGNFVKGVVVVTPQGRGVVLAKTVVDSTGNADVAAAAGAATISTSADHVAMQGTGLSPRALGTGYTNTDYSFSDESDPIDQWRMIVSAREKYKDAYDISPFIDSRERRRIVGETFITPLDLMNNRTYYDTIAMHQSNFDTHGFTVHPVFLIHFPDKKQMTVPVPYRALLPKDLDGVLVTGLGISADRDAMPILRMQACIQNQGYAAGLAASMAATQNTSLRSIDIPALQKHLVQIGSLEPNVLDQQDSPPPSIDTVKAAVQSVILDYRGLSIILDQSDTAIPMLRTAYAAQSDESNRLIYANILGMLGDPTGSELLAKTINESRWDEGWNFRGMGQFGGSLSRLDSLIIALGRSQSPIALESILQKLEQLDASSEFSHHRAVAIGLETLANRQAAAPLANLLLKPGMSGHAITDIAAKEKSAGNEKRSQPLREIILARALYRCGDKEGLGEKLLSTYAKDLRGLFAQHATAVLAEELAGEPSRANKKPESKPLFPQTPGMVSYTYRNEFTTDFEGTLDTIRSLGVIDMEFSNLFGKTASEIRAMLDQRGMKCSSFGVSYNDARNNIRQVAENAKTLGAKFVRVAWIPNRQPFTYEFAQQTAREFNEIGKELKEKHGLTFCYHNHGFEFIPYQDGTLFDVLMANTDPKYVFIELDILWAYFPGADPPELLRRYGDRIKLIHLKDLKKGVQGDLSGHTSPENDVALGTGQLDIPAILIAAKQAGVEHYYIEDESPSIETQVPQTIRYLKSLSTKTKP</sequence>
<comment type="caution">
    <text evidence="8">The sequence shown here is derived from an EMBL/GenBank/DDBJ whole genome shotgun (WGS) entry which is preliminary data.</text>
</comment>
<evidence type="ECO:0000256" key="6">
    <source>
        <dbReference type="SAM" id="MobiDB-lite"/>
    </source>
</evidence>
<dbReference type="Pfam" id="PF01261">
    <property type="entry name" value="AP_endonuc_2"/>
    <property type="match status" value="1"/>
</dbReference>
<evidence type="ECO:0000256" key="3">
    <source>
        <dbReference type="ARBA" id="ARBA00023002"/>
    </source>
</evidence>
<dbReference type="InterPro" id="IPR013022">
    <property type="entry name" value="Xyl_isomerase-like_TIM-brl"/>
</dbReference>
<dbReference type="Gene3D" id="3.20.20.150">
    <property type="entry name" value="Divalent-metal-dependent TIM barrel enzymes"/>
    <property type="match status" value="1"/>
</dbReference>
<evidence type="ECO:0000256" key="4">
    <source>
        <dbReference type="ARBA" id="ARBA00023004"/>
    </source>
</evidence>
<dbReference type="Gene3D" id="2.60.120.260">
    <property type="entry name" value="Galactose-binding domain-like"/>
    <property type="match status" value="1"/>
</dbReference>
<dbReference type="EMBL" id="SJPJ01000001">
    <property type="protein sequence ID" value="TWT83660.1"/>
    <property type="molecule type" value="Genomic_DNA"/>
</dbReference>
<feature type="domain" description="Xylose isomerase-like TIM barrel" evidence="7">
    <location>
        <begin position="1196"/>
        <end position="1413"/>
    </location>
</feature>
<evidence type="ECO:0000256" key="2">
    <source>
        <dbReference type="ARBA" id="ARBA00022723"/>
    </source>
</evidence>
<dbReference type="RefSeq" id="WP_419194748.1">
    <property type="nucleotide sequence ID" value="NZ_SJPJ01000001.1"/>
</dbReference>
<keyword evidence="3" id="KW-0560">Oxidoreductase</keyword>
<organism evidence="8 9">
    <name type="scientific">Novipirellula herctigrandis</name>
    <dbReference type="NCBI Taxonomy" id="2527986"/>
    <lineage>
        <taxon>Bacteria</taxon>
        <taxon>Pseudomonadati</taxon>
        <taxon>Planctomycetota</taxon>
        <taxon>Planctomycetia</taxon>
        <taxon>Pirellulales</taxon>
        <taxon>Pirellulaceae</taxon>
        <taxon>Novipirellula</taxon>
    </lineage>
</organism>
<evidence type="ECO:0000256" key="1">
    <source>
        <dbReference type="ARBA" id="ARBA00022485"/>
    </source>
</evidence>
<feature type="region of interest" description="Disordered" evidence="6">
    <location>
        <begin position="1143"/>
        <end position="1162"/>
    </location>
</feature>
<dbReference type="Proteomes" id="UP000315010">
    <property type="component" value="Unassembled WGS sequence"/>
</dbReference>
<dbReference type="Gene3D" id="3.50.50.60">
    <property type="entry name" value="FAD/NAD(P)-binding domain"/>
    <property type="match status" value="1"/>
</dbReference>
<dbReference type="InterPro" id="IPR036188">
    <property type="entry name" value="FAD/NAD-bd_sf"/>
</dbReference>
<dbReference type="Pfam" id="PF12831">
    <property type="entry name" value="FAD_oxidored"/>
    <property type="match status" value="4"/>
</dbReference>
<dbReference type="GO" id="GO:0016491">
    <property type="term" value="F:oxidoreductase activity"/>
    <property type="evidence" value="ECO:0007669"/>
    <property type="project" value="UniProtKB-KW"/>
</dbReference>
<evidence type="ECO:0000313" key="9">
    <source>
        <dbReference type="Proteomes" id="UP000315010"/>
    </source>
</evidence>
<keyword evidence="2" id="KW-0479">Metal-binding</keyword>
<accession>A0A5C5Z8Y9</accession>
<evidence type="ECO:0000256" key="5">
    <source>
        <dbReference type="ARBA" id="ARBA00023014"/>
    </source>
</evidence>
<keyword evidence="4" id="KW-0408">Iron</keyword>
<evidence type="ECO:0000313" key="8">
    <source>
        <dbReference type="EMBL" id="TWT83660.1"/>
    </source>
</evidence>
<keyword evidence="5" id="KW-0411">Iron-sulfur</keyword>
<gene>
    <name evidence="8" type="ORF">CA13_51270</name>
</gene>
<dbReference type="InterPro" id="IPR036237">
    <property type="entry name" value="Xyl_isomerase-like_sf"/>
</dbReference>
<evidence type="ECO:0000259" key="7">
    <source>
        <dbReference type="Pfam" id="PF01261"/>
    </source>
</evidence>
<dbReference type="GO" id="GO:0046872">
    <property type="term" value="F:metal ion binding"/>
    <property type="evidence" value="ECO:0007669"/>
    <property type="project" value="UniProtKB-KW"/>
</dbReference>
<dbReference type="PANTHER" id="PTHR43498">
    <property type="entry name" value="FERREDOXIN:COB-COM HETERODISULFIDE REDUCTASE SUBUNIT A"/>
    <property type="match status" value="1"/>
</dbReference>
<reference evidence="8 9" key="1">
    <citation type="submission" date="2019-02" db="EMBL/GenBank/DDBJ databases">
        <title>Deep-cultivation of Planctomycetes and their phenomic and genomic characterization uncovers novel biology.</title>
        <authorList>
            <person name="Wiegand S."/>
            <person name="Jogler M."/>
            <person name="Boedeker C."/>
            <person name="Pinto D."/>
            <person name="Vollmers J."/>
            <person name="Rivas-Marin E."/>
            <person name="Kohn T."/>
            <person name="Peeters S.H."/>
            <person name="Heuer A."/>
            <person name="Rast P."/>
            <person name="Oberbeckmann S."/>
            <person name="Bunk B."/>
            <person name="Jeske O."/>
            <person name="Meyerdierks A."/>
            <person name="Storesund J.E."/>
            <person name="Kallscheuer N."/>
            <person name="Luecker S."/>
            <person name="Lage O.M."/>
            <person name="Pohl T."/>
            <person name="Merkel B.J."/>
            <person name="Hornburger P."/>
            <person name="Mueller R.-W."/>
            <person name="Bruemmer F."/>
            <person name="Labrenz M."/>
            <person name="Spormann A.M."/>
            <person name="Op Den Camp H."/>
            <person name="Overmann J."/>
            <person name="Amann R."/>
            <person name="Jetten M.S.M."/>
            <person name="Mascher T."/>
            <person name="Medema M.H."/>
            <person name="Devos D.P."/>
            <person name="Kaster A.-K."/>
            <person name="Ovreas L."/>
            <person name="Rohde M."/>
            <person name="Galperin M.Y."/>
            <person name="Jogler C."/>
        </authorList>
    </citation>
    <scope>NUCLEOTIDE SEQUENCE [LARGE SCALE GENOMIC DNA]</scope>
    <source>
        <strain evidence="8 9">CA13</strain>
    </source>
</reference>
<dbReference type="InterPro" id="IPR039650">
    <property type="entry name" value="HdrA-like"/>
</dbReference>
<dbReference type="GO" id="GO:0051539">
    <property type="term" value="F:4 iron, 4 sulfur cluster binding"/>
    <property type="evidence" value="ECO:0007669"/>
    <property type="project" value="UniProtKB-KW"/>
</dbReference>
<proteinExistence type="predicted"/>
<feature type="region of interest" description="Disordered" evidence="6">
    <location>
        <begin position="117"/>
        <end position="147"/>
    </location>
</feature>
<feature type="compositionally biased region" description="Basic and acidic residues" evidence="6">
    <location>
        <begin position="132"/>
        <end position="147"/>
    </location>
</feature>
<keyword evidence="1" id="KW-0004">4Fe-4S</keyword>
<keyword evidence="9" id="KW-1185">Reference proteome</keyword>
<dbReference type="SUPFAM" id="SSF51658">
    <property type="entry name" value="Xylose isomerase-like"/>
    <property type="match status" value="1"/>
</dbReference>
<dbReference type="SUPFAM" id="SSF51905">
    <property type="entry name" value="FAD/NAD(P)-binding domain"/>
    <property type="match status" value="2"/>
</dbReference>
<protein>
    <recommendedName>
        <fullName evidence="7">Xylose isomerase-like TIM barrel domain-containing protein</fullName>
    </recommendedName>
</protein>
<name>A0A5C5Z8Y9_9BACT</name>